<organism evidence="3 4">
    <name type="scientific">Protea cynaroides</name>
    <dbReference type="NCBI Taxonomy" id="273540"/>
    <lineage>
        <taxon>Eukaryota</taxon>
        <taxon>Viridiplantae</taxon>
        <taxon>Streptophyta</taxon>
        <taxon>Embryophyta</taxon>
        <taxon>Tracheophyta</taxon>
        <taxon>Spermatophyta</taxon>
        <taxon>Magnoliopsida</taxon>
        <taxon>Proteales</taxon>
        <taxon>Proteaceae</taxon>
        <taxon>Protea</taxon>
    </lineage>
</organism>
<dbReference type="PANTHER" id="PTHR35492">
    <property type="entry name" value="TRANSDUCIN/WD40 REPEAT-LIKE SUPERFAMILY PROTEIN"/>
    <property type="match status" value="1"/>
</dbReference>
<gene>
    <name evidence="3" type="ORF">NE237_011986</name>
</gene>
<evidence type="ECO:0000259" key="2">
    <source>
        <dbReference type="Pfam" id="PF25465"/>
    </source>
</evidence>
<dbReference type="Proteomes" id="UP001141806">
    <property type="component" value="Unassembled WGS sequence"/>
</dbReference>
<dbReference type="InterPro" id="IPR036322">
    <property type="entry name" value="WD40_repeat_dom_sf"/>
</dbReference>
<dbReference type="SUPFAM" id="SSF50998">
    <property type="entry name" value="Quinoprotein alcohol dehydrogenase-like"/>
    <property type="match status" value="1"/>
</dbReference>
<proteinExistence type="predicted"/>
<dbReference type="InterPro" id="IPR015943">
    <property type="entry name" value="WD40/YVTN_repeat-like_dom_sf"/>
</dbReference>
<reference evidence="3" key="1">
    <citation type="journal article" date="2023" name="Plant J.">
        <title>The genome of the king protea, Protea cynaroides.</title>
        <authorList>
            <person name="Chang J."/>
            <person name="Duong T.A."/>
            <person name="Schoeman C."/>
            <person name="Ma X."/>
            <person name="Roodt D."/>
            <person name="Barker N."/>
            <person name="Li Z."/>
            <person name="Van de Peer Y."/>
            <person name="Mizrachi E."/>
        </authorList>
    </citation>
    <scope>NUCLEOTIDE SEQUENCE</scope>
    <source>
        <tissue evidence="3">Young leaves</tissue>
    </source>
</reference>
<dbReference type="InterPro" id="IPR011047">
    <property type="entry name" value="Quinoprotein_ADH-like_sf"/>
</dbReference>
<protein>
    <recommendedName>
        <fullName evidence="2">At4g14310 8-bladed propeller domain-containing protein</fullName>
    </recommendedName>
</protein>
<dbReference type="EMBL" id="JAMYWD010000011">
    <property type="protein sequence ID" value="KAJ4955203.1"/>
    <property type="molecule type" value="Genomic_DNA"/>
</dbReference>
<dbReference type="Gene3D" id="2.130.10.10">
    <property type="entry name" value="YVTN repeat-like/Quinoprotein amine dehydrogenase"/>
    <property type="match status" value="1"/>
</dbReference>
<dbReference type="AlphaFoldDB" id="A0A9Q0JYU4"/>
<dbReference type="InterPro" id="IPR057442">
    <property type="entry name" value="Beta-prop_At4g14310"/>
</dbReference>
<dbReference type="SUPFAM" id="SSF50978">
    <property type="entry name" value="WD40 repeat-like"/>
    <property type="match status" value="1"/>
</dbReference>
<dbReference type="Pfam" id="PF25465">
    <property type="entry name" value="Beta-prop_At4g14310"/>
    <property type="match status" value="1"/>
</dbReference>
<comment type="caution">
    <text evidence="3">The sequence shown here is derived from an EMBL/GenBank/DDBJ whole genome shotgun (WGS) entry which is preliminary data.</text>
</comment>
<dbReference type="PANTHER" id="PTHR35492:SF1">
    <property type="entry name" value="TRANSDUCIN_WD40 REPEAT-LIKE SUPERFAMILY PROTEIN"/>
    <property type="match status" value="1"/>
</dbReference>
<sequence length="1014" mass="111037">MSFSPSTTVRRVKERGGAGGKITALKPQKTLTPIPEKENAGSCKKIAVKEKPRSLSVTRVHSISQKPVIRPIPMSQIDKVLGPAKDAEACVRWSTSSIPRGKNSNPSDFSRILSDFRKDRLSTGSSSGSTRTVKTVERGSVGRTNIVASNWGNGMNGFRDLERCHKNKPSLDSKSKDNELKVVGDCKNVDSCKDDRKDSNGIGAVEDNFELESFLGSNAKLSVRHPSGGRVLDDRREKTNLNSHSVASAEKDVNSASESCKYYLDSSSKVTIGQIPNGKSNSDKYSKEPVEVAANGFRNVEKSRDMACFDSSSNLACEKAIGVSKVSEISKEKVANEGKCVPVVNKYPSKLHEKLAFLEGKVKRIASDIKRTKEMLDMNNTDTSKMILSDIQDKISGIEKAMVHAINDDGSNSDSSKTVENNISHCKVLEKAETKQVELPQSLVKGLNHEELEARLFPHHKLLRNRTSLCTSSGSSEKHLPSFQDCDGKLKPENGSLSPIDENPIALEFLASLKTNQSKISTRDERADLEFCEIHEMDGTATSAAQNNTKFVDGKRELEVKLTSEENIADFDNQENRSTIEINEETEDTCLGQLHEIGCKASTGGWFVSEGEYVLLAHDDGSCSFYDITNSEEKADYKPPTGVSPNIWGDCWLVRAPGADGCSGKYVVAASAGNTLESGFCSWDFYTQDVRAFHVAEGKTLSSSRTVLGSLPNSSAYRRNALSTVLATENQQWWYKPCGPLIISTSSSQKAVKVYDIRDGEQVMKWEVQRPVLMMDYSSPLQWRNRGKVVIAETENISLWDVNSLNPQALLSVASSGRKISALHVNNTDAELGGGVRQRVSSSEAEGNDGVFCTAEGIINVLDFRLPSGVGLKISKLGVSVQSVFSRGDSIILGGTNAKSTAKESSHSRVQQFSLRNGKLLNTYALPDLNAHFHCSAITQVWGNSSFVMGVCSLGLFVFDALKDDGMQSICHENTQKVRDIIGPDDLYCPSFDYLSSRVLLISKDRPALWRHLL</sequence>
<keyword evidence="4" id="KW-1185">Reference proteome</keyword>
<feature type="domain" description="At4g14310 8-bladed propeller" evidence="2">
    <location>
        <begin position="727"/>
        <end position="1009"/>
    </location>
</feature>
<evidence type="ECO:0000256" key="1">
    <source>
        <dbReference type="SAM" id="MobiDB-lite"/>
    </source>
</evidence>
<evidence type="ECO:0000313" key="3">
    <source>
        <dbReference type="EMBL" id="KAJ4955203.1"/>
    </source>
</evidence>
<name>A0A9Q0JYU4_9MAGN</name>
<feature type="region of interest" description="Disordered" evidence="1">
    <location>
        <begin position="1"/>
        <end position="23"/>
    </location>
</feature>
<dbReference type="OrthoDB" id="1907242at2759"/>
<evidence type="ECO:0000313" key="4">
    <source>
        <dbReference type="Proteomes" id="UP001141806"/>
    </source>
</evidence>
<accession>A0A9Q0JYU4</accession>
<dbReference type="InterPro" id="IPR045289">
    <property type="entry name" value="At4g14310-like"/>
</dbReference>